<feature type="compositionally biased region" description="Low complexity" evidence="1">
    <location>
        <begin position="192"/>
        <end position="212"/>
    </location>
</feature>
<evidence type="ECO:0008006" key="4">
    <source>
        <dbReference type="Google" id="ProtNLM"/>
    </source>
</evidence>
<evidence type="ECO:0000313" key="2">
    <source>
        <dbReference type="EMBL" id="GAA5014362.1"/>
    </source>
</evidence>
<evidence type="ECO:0000256" key="1">
    <source>
        <dbReference type="SAM" id="MobiDB-lite"/>
    </source>
</evidence>
<dbReference type="RefSeq" id="WP_345650078.1">
    <property type="nucleotide sequence ID" value="NZ_BAABKB010000013.1"/>
</dbReference>
<dbReference type="Proteomes" id="UP001501759">
    <property type="component" value="Unassembled WGS sequence"/>
</dbReference>
<feature type="compositionally biased region" description="Low complexity" evidence="1">
    <location>
        <begin position="260"/>
        <end position="279"/>
    </location>
</feature>
<protein>
    <recommendedName>
        <fullName evidence="4">Membrane-bound hydrophilic protein</fullName>
    </recommendedName>
</protein>
<feature type="compositionally biased region" description="Basic and acidic residues" evidence="1">
    <location>
        <begin position="213"/>
        <end position="243"/>
    </location>
</feature>
<feature type="compositionally biased region" description="Basic and acidic residues" evidence="1">
    <location>
        <begin position="1"/>
        <end position="17"/>
    </location>
</feature>
<comment type="caution">
    <text evidence="2">The sequence shown here is derived from an EMBL/GenBank/DDBJ whole genome shotgun (WGS) entry which is preliminary data.</text>
</comment>
<accession>A0ABP9J076</accession>
<keyword evidence="3" id="KW-1185">Reference proteome</keyword>
<feature type="compositionally biased region" description="Low complexity" evidence="1">
    <location>
        <begin position="145"/>
        <end position="173"/>
    </location>
</feature>
<reference evidence="3" key="1">
    <citation type="journal article" date="2019" name="Int. J. Syst. Evol. Microbiol.">
        <title>The Global Catalogue of Microorganisms (GCM) 10K type strain sequencing project: providing services to taxonomists for standard genome sequencing and annotation.</title>
        <authorList>
            <consortium name="The Broad Institute Genomics Platform"/>
            <consortium name="The Broad Institute Genome Sequencing Center for Infectious Disease"/>
            <person name="Wu L."/>
            <person name="Ma J."/>
        </authorList>
    </citation>
    <scope>NUCLEOTIDE SEQUENCE [LARGE SCALE GENOMIC DNA]</scope>
    <source>
        <strain evidence="3">JCM 18409</strain>
    </source>
</reference>
<feature type="region of interest" description="Disordered" evidence="1">
    <location>
        <begin position="82"/>
        <end position="296"/>
    </location>
</feature>
<dbReference type="EMBL" id="BAABKB010000013">
    <property type="protein sequence ID" value="GAA5014362.1"/>
    <property type="molecule type" value="Genomic_DNA"/>
</dbReference>
<feature type="region of interest" description="Disordered" evidence="1">
    <location>
        <begin position="1"/>
        <end position="31"/>
    </location>
</feature>
<sequence length="436" mass="44533">MPADEVTHGTEVDESRVRTGPRHAAPRKPLFTRFHMPAGKAIALAAMPTAVLMGMGLTPTLAQAEDHPTAKSLTADEYQKCVEAVTGSEDGKDASDTASPSASSSPSASESADQATPKPSSSSDSSDTTSSSDSGSDDKAEPTPSASSSSASASQNSSDGAASTTAPSASESSKNPLDPLGVGDALKDLLTPDDTASPTPTPSASASAGKDSSASDDKSVSDTVKDTTDKVTKTVEDTVKDTTDTASKAASDATEKVQEAADAATASPSPSASESTDASDCPVATDDEGGVDNPVALPDDPWYLNASSLLLKGADYKGIVKVKTANGGTKRVLKYVISDGTDIGDLHQTVNDKQSGKTYHVQAAKGSTSTIRDGKTIMYTESISGNLLGLIPITFDPDNPPPLNIPLIYFTKVKVVQAGQFGGTLTVPGLHQYTTD</sequence>
<organism evidence="2 3">
    <name type="scientific">Streptomyces siamensis</name>
    <dbReference type="NCBI Taxonomy" id="1274986"/>
    <lineage>
        <taxon>Bacteria</taxon>
        <taxon>Bacillati</taxon>
        <taxon>Actinomycetota</taxon>
        <taxon>Actinomycetes</taxon>
        <taxon>Kitasatosporales</taxon>
        <taxon>Streptomycetaceae</taxon>
        <taxon>Streptomyces</taxon>
    </lineage>
</organism>
<name>A0ABP9J076_9ACTN</name>
<proteinExistence type="predicted"/>
<gene>
    <name evidence="2" type="ORF">GCM10023335_37980</name>
</gene>
<evidence type="ECO:0000313" key="3">
    <source>
        <dbReference type="Proteomes" id="UP001501759"/>
    </source>
</evidence>
<feature type="compositionally biased region" description="Low complexity" evidence="1">
    <location>
        <begin position="96"/>
        <end position="134"/>
    </location>
</feature>